<dbReference type="GeneID" id="35122361"/>
<gene>
    <name evidence="1" type="ORF">BK007_08920</name>
    <name evidence="2" type="ORF">HG719_02265</name>
</gene>
<evidence type="ECO:0000313" key="2">
    <source>
        <dbReference type="EMBL" id="NMO08660.1"/>
    </source>
</evidence>
<evidence type="ECO:0000313" key="3">
    <source>
        <dbReference type="Proteomes" id="UP000232806"/>
    </source>
</evidence>
<dbReference type="RefSeq" id="WP_100906086.1">
    <property type="nucleotide sequence ID" value="NZ_CP017766.1"/>
</dbReference>
<evidence type="ECO:0000313" key="4">
    <source>
        <dbReference type="Proteomes" id="UP000591058"/>
    </source>
</evidence>
<dbReference type="Proteomes" id="UP000591058">
    <property type="component" value="Unassembled WGS sequence"/>
</dbReference>
<name>A0A2H4VDF9_9EURY</name>
<proteinExistence type="predicted"/>
<dbReference type="Proteomes" id="UP000232806">
    <property type="component" value="Chromosome"/>
</dbReference>
<evidence type="ECO:0000313" key="1">
    <source>
        <dbReference type="EMBL" id="AUB56111.1"/>
    </source>
</evidence>
<reference evidence="2 4" key="2">
    <citation type="submission" date="2020-04" db="EMBL/GenBank/DDBJ databases">
        <title>Draft genome of Methanobacterium subterraneum isolated from animal feces.</title>
        <authorList>
            <person name="Ouboter H.T."/>
            <person name="Berger S."/>
            <person name="Gungor E."/>
            <person name="Jetten M.S.M."/>
            <person name="Welte C.U."/>
        </authorList>
    </citation>
    <scope>NUCLEOTIDE SEQUENCE [LARGE SCALE GENOMIC DNA]</scope>
    <source>
        <strain evidence="2">HO_2020</strain>
    </source>
</reference>
<dbReference type="AlphaFoldDB" id="A0A2H4VDF9"/>
<protein>
    <submittedName>
        <fullName evidence="1">Uncharacterized protein</fullName>
    </submittedName>
</protein>
<dbReference type="EMBL" id="JABBYL010000008">
    <property type="protein sequence ID" value="NMO08660.1"/>
    <property type="molecule type" value="Genomic_DNA"/>
</dbReference>
<dbReference type="EMBL" id="CP017766">
    <property type="protein sequence ID" value="AUB56111.1"/>
    <property type="molecule type" value="Genomic_DNA"/>
</dbReference>
<reference evidence="1 3" key="1">
    <citation type="submission" date="2016-10" db="EMBL/GenBank/DDBJ databases">
        <title>Comparative genomics between deep and shallow subseafloor isolates.</title>
        <authorList>
            <person name="Ishii S."/>
            <person name="Miller J.R."/>
            <person name="Sutton G."/>
            <person name="Suzuki S."/>
            <person name="Methe B."/>
            <person name="Inagaki F."/>
            <person name="Imachi H."/>
        </authorList>
    </citation>
    <scope>NUCLEOTIDE SEQUENCE [LARGE SCALE GENOMIC DNA]</scope>
    <source>
        <strain evidence="1 3">MO-MB1</strain>
    </source>
</reference>
<organism evidence="1 3">
    <name type="scientific">Methanobacterium subterraneum</name>
    <dbReference type="NCBI Taxonomy" id="59277"/>
    <lineage>
        <taxon>Archaea</taxon>
        <taxon>Methanobacteriati</taxon>
        <taxon>Methanobacteriota</taxon>
        <taxon>Methanomada group</taxon>
        <taxon>Methanobacteria</taxon>
        <taxon>Methanobacteriales</taxon>
        <taxon>Methanobacteriaceae</taxon>
        <taxon>Methanobacterium</taxon>
    </lineage>
</organism>
<sequence length="62" mass="6970">MPFEVGENRIEPVCTVNGNTLIGVQKIGKGRIIWIGYNFVWHAFHLENQGEMELIQEVIGGS</sequence>
<accession>A0A2H4VDF9</accession>